<comment type="caution">
    <text evidence="5">The sequence shown here is derived from an EMBL/GenBank/DDBJ whole genome shotgun (WGS) entry which is preliminary data.</text>
</comment>
<gene>
    <name evidence="5" type="ORF">B296_00047776</name>
</gene>
<protein>
    <submittedName>
        <fullName evidence="5">Uncharacterized protein</fullName>
    </submittedName>
</protein>
<feature type="region of interest" description="SAW" evidence="3">
    <location>
        <begin position="773"/>
        <end position="844"/>
    </location>
</feature>
<dbReference type="PANTHER" id="PTHR31636">
    <property type="entry name" value="OSJNBA0084A10.13 PROTEIN-RELATED"/>
    <property type="match status" value="1"/>
</dbReference>
<keyword evidence="1" id="KW-0805">Transcription regulation</keyword>
<evidence type="ECO:0000256" key="4">
    <source>
        <dbReference type="SAM" id="MobiDB-lite"/>
    </source>
</evidence>
<name>A0A426YPB5_ENSVE</name>
<organism evidence="5 6">
    <name type="scientific">Ensete ventricosum</name>
    <name type="common">Abyssinian banana</name>
    <name type="synonym">Musa ensete</name>
    <dbReference type="NCBI Taxonomy" id="4639"/>
    <lineage>
        <taxon>Eukaryota</taxon>
        <taxon>Viridiplantae</taxon>
        <taxon>Streptophyta</taxon>
        <taxon>Embryophyta</taxon>
        <taxon>Tracheophyta</taxon>
        <taxon>Spermatophyta</taxon>
        <taxon>Magnoliopsida</taxon>
        <taxon>Liliopsida</taxon>
        <taxon>Zingiberales</taxon>
        <taxon>Musaceae</taxon>
        <taxon>Ensete</taxon>
    </lineage>
</organism>
<dbReference type="PROSITE" id="PS50985">
    <property type="entry name" value="GRAS"/>
    <property type="match status" value="1"/>
</dbReference>
<evidence type="ECO:0000313" key="5">
    <source>
        <dbReference type="EMBL" id="RRT53561.1"/>
    </source>
</evidence>
<keyword evidence="2" id="KW-0804">Transcription</keyword>
<dbReference type="Pfam" id="PF03514">
    <property type="entry name" value="GRAS"/>
    <property type="match status" value="1"/>
</dbReference>
<feature type="region of interest" description="Disordered" evidence="4">
    <location>
        <begin position="312"/>
        <end position="337"/>
    </location>
</feature>
<evidence type="ECO:0000256" key="3">
    <source>
        <dbReference type="PROSITE-ProRule" id="PRU01191"/>
    </source>
</evidence>
<comment type="similarity">
    <text evidence="3">Belongs to the GRAS family.</text>
</comment>
<proteinExistence type="inferred from homology"/>
<comment type="caution">
    <text evidence="3">Lacks conserved residue(s) required for the propagation of feature annotation.</text>
</comment>
<evidence type="ECO:0000256" key="2">
    <source>
        <dbReference type="ARBA" id="ARBA00023163"/>
    </source>
</evidence>
<accession>A0A426YPB5</accession>
<dbReference type="InterPro" id="IPR005202">
    <property type="entry name" value="TF_GRAS"/>
</dbReference>
<evidence type="ECO:0000256" key="1">
    <source>
        <dbReference type="ARBA" id="ARBA00023015"/>
    </source>
</evidence>
<feature type="compositionally biased region" description="Low complexity" evidence="4">
    <location>
        <begin position="114"/>
        <end position="132"/>
    </location>
</feature>
<sequence>MTCLRWLVRRGPRIRRPRSSHHWSGSSCRRHQTASLTWVSLDIALANHVNVSSEEMAVLCSIVGLPFHDQGKRGLEAVKTILEGNQTLFWVNKRPKLVIQEVVEPRSVLDHRSPSSPTSTATLSSSLGSGSSRDTAGVAAVSGNSANKCSLSDSGRGAVGKEEWAAELPPVPAGLDMGFVAGGERCGLGVEDWEMMLSETSAASHSREQTFLRWIMGDVEDPSAAGLKQQQLQLLLSQGPVDFPGNNGNMGFGILDQCIGLEPIGRIADDPSVSASTGSSSPLASNVTTGGGFSLGSSDSWVSPPLASTGVKGAISGDQAGSQLFSPQPPAGSSLSPMLSLPPGMCFPDAMEDKPQFFGPELLMNPPLANSSPPFLLSVGQVEHQRLSHLLATQPKRHRPVVDHVPPKLPFLESGGSWDLLLRQQQSYPQQQQSPSFLQQRSVSPKVAALGDDATAAMATPSPQQQQLQKSVVDLLFEAAKMVEACNFVGAHGILARLNQQLSSPLGKPLIRSAFYFKEALQLIISNRSNPGLLSTLTAHHQQSQISTAPLATQWDVVQKLSAYKVFSEVSPIIQFSSFTCTQALLEELGDSDRIHIIDFDIGFGGQWSSFMQELAQRRCSAAGPVWLLKITAFVPYRSQNNLDLCLVRDNLSHFATNINIPLEFSVHSLDSIDPFKLLGAGGEAIAVNLPVGSADLSLTALLRVVRQLSPRIVVSVDQGCNRSDLPFLHHFIHAFQSSMALMESIDACGINQDTASKIERFLLQPRIESSVLGRHCAADKMLPWRMHYTTTGFVPMQFSDFTETQAECLLKKVQVRGFHVEKCQASLCLYWQHKELVSVSAWRC</sequence>
<dbReference type="AlphaFoldDB" id="A0A426YPB5"/>
<reference evidence="5 6" key="1">
    <citation type="journal article" date="2014" name="Agronomy (Basel)">
        <title>A Draft Genome Sequence for Ensete ventricosum, the Drought-Tolerant Tree Against Hunger.</title>
        <authorList>
            <person name="Harrison J."/>
            <person name="Moore K.A."/>
            <person name="Paszkiewicz K."/>
            <person name="Jones T."/>
            <person name="Grant M."/>
            <person name="Ambacheew D."/>
            <person name="Muzemil S."/>
            <person name="Studholme D.J."/>
        </authorList>
    </citation>
    <scope>NUCLEOTIDE SEQUENCE [LARGE SCALE GENOMIC DNA]</scope>
</reference>
<feature type="region of interest" description="Disordered" evidence="4">
    <location>
        <begin position="108"/>
        <end position="139"/>
    </location>
</feature>
<feature type="short sequence motif" description="VHIID" evidence="3">
    <location>
        <begin position="595"/>
        <end position="599"/>
    </location>
</feature>
<evidence type="ECO:0000313" key="6">
    <source>
        <dbReference type="Proteomes" id="UP000287651"/>
    </source>
</evidence>
<dbReference type="EMBL" id="AMZH03011080">
    <property type="protein sequence ID" value="RRT53561.1"/>
    <property type="molecule type" value="Genomic_DNA"/>
</dbReference>
<dbReference type="Proteomes" id="UP000287651">
    <property type="component" value="Unassembled WGS sequence"/>
</dbReference>